<dbReference type="InterPro" id="IPR036465">
    <property type="entry name" value="vWFA_dom_sf"/>
</dbReference>
<evidence type="ECO:0000313" key="2">
    <source>
        <dbReference type="EMBL" id="OJA14443.1"/>
    </source>
</evidence>
<sequence>MAYTLASSGDTHLSAPSDILHPLASVYGDRRLIQKSQWQEEAFQSSARVVSQGTPLPVGVEGTIPDGAVPFYEDSTGPLYIARGLIEGELYLGTVGPSMLPGGAIISFKGRNHIMNQYEVLVCLSYLKWSLPLPYNTRTPPSPGLVVLASQGRSTGANHSLHQRDISRLVYRQPAPRLNERQQVQLKHLVLVPSYDYRSHLTFPSSISETILLIDNTLSMGRCWRQLEEALAGVADSLGQTSDWTGVDVFFLHGEATHVKLKTRADFRNTLRAAPRYDEAKNLAPKLANIVDVYFRNAESKENGHKRTSLLILTDGSPVNLLHESIDQNETVNVIVEAARKLEKNTVGEDMFRIYILQFGDDRTAAIPLKEIGNEVAKQTLGRVSSILKA</sequence>
<dbReference type="Proteomes" id="UP000183567">
    <property type="component" value="Unassembled WGS sequence"/>
</dbReference>
<gene>
    <name evidence="2" type="ORF">AZE42_07623</name>
</gene>
<dbReference type="InterPro" id="IPR002035">
    <property type="entry name" value="VWF_A"/>
</dbReference>
<evidence type="ECO:0000259" key="1">
    <source>
        <dbReference type="PROSITE" id="PS50234"/>
    </source>
</evidence>
<keyword evidence="3" id="KW-1185">Reference proteome</keyword>
<name>A0A1J8Q394_9AGAM</name>
<feature type="domain" description="VWFA" evidence="1">
    <location>
        <begin position="209"/>
        <end position="390"/>
    </location>
</feature>
<accession>A0A1J8Q394</accession>
<dbReference type="PANTHER" id="PTHR34706:SF1">
    <property type="entry name" value="VWFA DOMAIN-CONTAINING PROTEIN"/>
    <property type="match status" value="1"/>
</dbReference>
<comment type="caution">
    <text evidence="2">The sequence shown here is derived from an EMBL/GenBank/DDBJ whole genome shotgun (WGS) entry which is preliminary data.</text>
</comment>
<dbReference type="PROSITE" id="PS50234">
    <property type="entry name" value="VWFA"/>
    <property type="match status" value="1"/>
</dbReference>
<dbReference type="PANTHER" id="PTHR34706">
    <property type="entry name" value="SLR1338 PROTEIN"/>
    <property type="match status" value="1"/>
</dbReference>
<dbReference type="SMART" id="SM00696">
    <property type="entry name" value="DM9"/>
    <property type="match status" value="1"/>
</dbReference>
<evidence type="ECO:0000313" key="3">
    <source>
        <dbReference type="Proteomes" id="UP000183567"/>
    </source>
</evidence>
<reference evidence="2 3" key="1">
    <citation type="submission" date="2016-03" db="EMBL/GenBank/DDBJ databases">
        <title>Comparative genomics of the ectomycorrhizal sister species Rhizopogon vinicolor and Rhizopogon vesiculosus (Basidiomycota: Boletales) reveals a divergence of the mating type B locus.</title>
        <authorList>
            <person name="Mujic A.B."/>
            <person name="Kuo A."/>
            <person name="Tritt A."/>
            <person name="Lipzen A."/>
            <person name="Chen C."/>
            <person name="Johnson J."/>
            <person name="Sharma A."/>
            <person name="Barry K."/>
            <person name="Grigoriev I.V."/>
            <person name="Spatafora J.W."/>
        </authorList>
    </citation>
    <scope>NUCLEOTIDE SEQUENCE [LARGE SCALE GENOMIC DNA]</scope>
    <source>
        <strain evidence="2 3">AM-OR11-056</strain>
    </source>
</reference>
<dbReference type="OrthoDB" id="2142040at2759"/>
<protein>
    <recommendedName>
        <fullName evidence="1">VWFA domain-containing protein</fullName>
    </recommendedName>
</protein>
<dbReference type="InterPro" id="IPR006616">
    <property type="entry name" value="DM9_repeat"/>
</dbReference>
<dbReference type="Gene3D" id="3.40.50.410">
    <property type="entry name" value="von Willebrand factor, type A domain"/>
    <property type="match status" value="1"/>
</dbReference>
<dbReference type="AlphaFoldDB" id="A0A1J8Q394"/>
<dbReference type="SUPFAM" id="SSF53300">
    <property type="entry name" value="vWA-like"/>
    <property type="match status" value="1"/>
</dbReference>
<dbReference type="STRING" id="180088.A0A1J8Q394"/>
<organism evidence="2 3">
    <name type="scientific">Rhizopogon vesiculosus</name>
    <dbReference type="NCBI Taxonomy" id="180088"/>
    <lineage>
        <taxon>Eukaryota</taxon>
        <taxon>Fungi</taxon>
        <taxon>Dikarya</taxon>
        <taxon>Basidiomycota</taxon>
        <taxon>Agaricomycotina</taxon>
        <taxon>Agaricomycetes</taxon>
        <taxon>Agaricomycetidae</taxon>
        <taxon>Boletales</taxon>
        <taxon>Suillineae</taxon>
        <taxon>Rhizopogonaceae</taxon>
        <taxon>Rhizopogon</taxon>
    </lineage>
</organism>
<proteinExistence type="predicted"/>
<dbReference type="EMBL" id="LVVM01003663">
    <property type="protein sequence ID" value="OJA14443.1"/>
    <property type="molecule type" value="Genomic_DNA"/>
</dbReference>